<evidence type="ECO:0000313" key="1">
    <source>
        <dbReference type="EMBL" id="MBI3627569.1"/>
    </source>
</evidence>
<gene>
    <name evidence="1" type="ORF">HY220_02370</name>
</gene>
<dbReference type="AlphaFoldDB" id="A0A9D6LN65"/>
<organism evidence="1 2">
    <name type="scientific">Candidatus Sungiibacteriota bacterium</name>
    <dbReference type="NCBI Taxonomy" id="2750080"/>
    <lineage>
        <taxon>Bacteria</taxon>
        <taxon>Candidatus Sungiibacteriota</taxon>
    </lineage>
</organism>
<proteinExistence type="predicted"/>
<dbReference type="EMBL" id="JACQCQ010000009">
    <property type="protein sequence ID" value="MBI3627569.1"/>
    <property type="molecule type" value="Genomic_DNA"/>
</dbReference>
<comment type="caution">
    <text evidence="1">The sequence shown here is derived from an EMBL/GenBank/DDBJ whole genome shotgun (WGS) entry which is preliminary data.</text>
</comment>
<reference evidence="1" key="1">
    <citation type="submission" date="2020-07" db="EMBL/GenBank/DDBJ databases">
        <title>Huge and variable diversity of episymbiotic CPR bacteria and DPANN archaea in groundwater ecosystems.</title>
        <authorList>
            <person name="He C.Y."/>
            <person name="Keren R."/>
            <person name="Whittaker M."/>
            <person name="Farag I.F."/>
            <person name="Doudna J."/>
            <person name="Cate J.H.D."/>
            <person name="Banfield J.F."/>
        </authorList>
    </citation>
    <scope>NUCLEOTIDE SEQUENCE</scope>
    <source>
        <strain evidence="1">NC_groundwater_972_Pr1_S-0.2um_49_27</strain>
    </source>
</reference>
<evidence type="ECO:0000313" key="2">
    <source>
        <dbReference type="Proteomes" id="UP000808388"/>
    </source>
</evidence>
<evidence type="ECO:0008006" key="3">
    <source>
        <dbReference type="Google" id="ProtNLM"/>
    </source>
</evidence>
<accession>A0A9D6LN65</accession>
<sequence>MELVLEKLFESKAKVRILRLFLRNPASHFSLDQVSRLVGLKEEETAKEISKFLQLGILKWRTTQVVVSELSGKGKMKKLRMRQKTVRVFIADENFYFFKELQALILRQVPESRHRLVSKIKKLGRVKLAIATGAFVNNDSARVDLLIVGDSINRRRLENMLHTWEANAGKELTYALMTTEEFKYRVDMFDRFTRDILETSHDKLINALNVS</sequence>
<dbReference type="Proteomes" id="UP000808388">
    <property type="component" value="Unassembled WGS sequence"/>
</dbReference>
<protein>
    <recommendedName>
        <fullName evidence="3">Transcriptional regulator</fullName>
    </recommendedName>
</protein>
<name>A0A9D6LN65_9BACT</name>